<dbReference type="AlphaFoldDB" id="A0A914PPI9"/>
<evidence type="ECO:0000256" key="2">
    <source>
        <dbReference type="SAM" id="MobiDB-lite"/>
    </source>
</evidence>
<dbReference type="Proteomes" id="UP000887578">
    <property type="component" value="Unplaced"/>
</dbReference>
<accession>A0A914PPI9</accession>
<feature type="region of interest" description="Disordered" evidence="2">
    <location>
        <begin position="1"/>
        <end position="34"/>
    </location>
</feature>
<protein>
    <submittedName>
        <fullName evidence="4">Uncharacterized protein</fullName>
    </submittedName>
</protein>
<organism evidence="3 4">
    <name type="scientific">Panagrolaimus davidi</name>
    <dbReference type="NCBI Taxonomy" id="227884"/>
    <lineage>
        <taxon>Eukaryota</taxon>
        <taxon>Metazoa</taxon>
        <taxon>Ecdysozoa</taxon>
        <taxon>Nematoda</taxon>
        <taxon>Chromadorea</taxon>
        <taxon>Rhabditida</taxon>
        <taxon>Tylenchina</taxon>
        <taxon>Panagrolaimomorpha</taxon>
        <taxon>Panagrolaimoidea</taxon>
        <taxon>Panagrolaimidae</taxon>
        <taxon>Panagrolaimus</taxon>
    </lineage>
</organism>
<proteinExistence type="predicted"/>
<name>A0A914PPI9_9BILA</name>
<feature type="coiled-coil region" evidence="1">
    <location>
        <begin position="35"/>
        <end position="65"/>
    </location>
</feature>
<feature type="compositionally biased region" description="Low complexity" evidence="2">
    <location>
        <begin position="9"/>
        <end position="30"/>
    </location>
</feature>
<reference evidence="4" key="1">
    <citation type="submission" date="2022-11" db="UniProtKB">
        <authorList>
            <consortium name="WormBaseParasite"/>
        </authorList>
    </citation>
    <scope>IDENTIFICATION</scope>
</reference>
<dbReference type="WBParaSite" id="PDA_v2.g17948.t1">
    <property type="protein sequence ID" value="PDA_v2.g17948.t1"/>
    <property type="gene ID" value="PDA_v2.g17948"/>
</dbReference>
<evidence type="ECO:0000313" key="3">
    <source>
        <dbReference type="Proteomes" id="UP000887578"/>
    </source>
</evidence>
<sequence length="79" mass="9373">MRPRLVSAETTVTEHSSFEESFTFENETTTQKMDEKTLKERIRELEAEQKAIESETKEEERAIRQLSAVVNDVFFYSYF</sequence>
<keyword evidence="3" id="KW-1185">Reference proteome</keyword>
<keyword evidence="1" id="KW-0175">Coiled coil</keyword>
<evidence type="ECO:0000256" key="1">
    <source>
        <dbReference type="SAM" id="Coils"/>
    </source>
</evidence>
<evidence type="ECO:0000313" key="4">
    <source>
        <dbReference type="WBParaSite" id="PDA_v2.g17948.t1"/>
    </source>
</evidence>